<dbReference type="InterPro" id="IPR031327">
    <property type="entry name" value="MCM"/>
</dbReference>
<dbReference type="PANTHER" id="PTHR11630:SF66">
    <property type="entry name" value="DNA REPLICATION LICENSING FACTOR MCM4"/>
    <property type="match status" value="1"/>
</dbReference>
<gene>
    <name evidence="10" type="ORF">KDK67_13320</name>
</gene>
<dbReference type="Gene3D" id="2.40.50.140">
    <property type="entry name" value="Nucleic acid-binding proteins"/>
    <property type="match status" value="1"/>
</dbReference>
<dbReference type="GO" id="GO:0003697">
    <property type="term" value="F:single-stranded DNA binding"/>
    <property type="evidence" value="ECO:0007669"/>
    <property type="project" value="TreeGrafter"/>
</dbReference>
<dbReference type="GO" id="GO:0006260">
    <property type="term" value="P:DNA replication"/>
    <property type="evidence" value="ECO:0007669"/>
    <property type="project" value="UniProtKB-KW"/>
</dbReference>
<organism evidence="10 11">
    <name type="scientific">Methanococcoides seepicolus</name>
    <dbReference type="NCBI Taxonomy" id="2828780"/>
    <lineage>
        <taxon>Archaea</taxon>
        <taxon>Methanobacteriati</taxon>
        <taxon>Methanobacteriota</taxon>
        <taxon>Stenosarchaea group</taxon>
        <taxon>Methanomicrobia</taxon>
        <taxon>Methanosarcinales</taxon>
        <taxon>Methanosarcinaceae</taxon>
        <taxon>Methanococcoides</taxon>
    </lineage>
</organism>
<dbReference type="GO" id="GO:0005524">
    <property type="term" value="F:ATP binding"/>
    <property type="evidence" value="ECO:0007669"/>
    <property type="project" value="UniProtKB-KW"/>
</dbReference>
<dbReference type="InterPro" id="IPR012340">
    <property type="entry name" value="NA-bd_OB-fold"/>
</dbReference>
<dbReference type="Gene3D" id="2.20.28.10">
    <property type="match status" value="1"/>
</dbReference>
<evidence type="ECO:0000256" key="5">
    <source>
        <dbReference type="ARBA" id="ARBA00022801"/>
    </source>
</evidence>
<evidence type="ECO:0000259" key="9">
    <source>
        <dbReference type="Pfam" id="PF17207"/>
    </source>
</evidence>
<dbReference type="FunFam" id="2.20.28.10:FF:000003">
    <property type="entry name" value="DNA helicase"/>
    <property type="match status" value="1"/>
</dbReference>
<keyword evidence="11" id="KW-1185">Reference proteome</keyword>
<reference evidence="10" key="2">
    <citation type="submission" date="2021-04" db="EMBL/GenBank/DDBJ databases">
        <authorList>
            <person name="Dong X."/>
        </authorList>
    </citation>
    <scope>NUCLEOTIDE SEQUENCE</scope>
    <source>
        <strain evidence="10">LLY</strain>
    </source>
</reference>
<evidence type="ECO:0000256" key="6">
    <source>
        <dbReference type="ARBA" id="ARBA00022806"/>
    </source>
</evidence>
<evidence type="ECO:0000256" key="1">
    <source>
        <dbReference type="ARBA" id="ARBA00008010"/>
    </source>
</evidence>
<dbReference type="Gene3D" id="1.10.10.10">
    <property type="entry name" value="Winged helix-like DNA-binding domain superfamily/Winged helix DNA-binding domain"/>
    <property type="match status" value="1"/>
</dbReference>
<keyword evidence="6" id="KW-0347">Helicase</keyword>
<keyword evidence="8" id="KW-0238">DNA-binding</keyword>
<evidence type="ECO:0000256" key="8">
    <source>
        <dbReference type="ARBA" id="ARBA00023125"/>
    </source>
</evidence>
<evidence type="ECO:0000313" key="11">
    <source>
        <dbReference type="Proteomes" id="UP001056766"/>
    </source>
</evidence>
<dbReference type="InterPro" id="IPR036388">
    <property type="entry name" value="WH-like_DNA-bd_sf"/>
</dbReference>
<dbReference type="GO" id="GO:0042555">
    <property type="term" value="C:MCM complex"/>
    <property type="evidence" value="ECO:0007669"/>
    <property type="project" value="TreeGrafter"/>
</dbReference>
<dbReference type="GO" id="GO:0017116">
    <property type="term" value="F:single-stranded DNA helicase activity"/>
    <property type="evidence" value="ECO:0007669"/>
    <property type="project" value="TreeGrafter"/>
</dbReference>
<dbReference type="EMBL" id="JAGSOI010000094">
    <property type="protein sequence ID" value="MCM1987939.1"/>
    <property type="molecule type" value="Genomic_DNA"/>
</dbReference>
<keyword evidence="7" id="KW-0067">ATP-binding</keyword>
<protein>
    <recommendedName>
        <fullName evidence="2">DNA helicase</fullName>
        <ecNumber evidence="2">3.6.4.12</ecNumber>
    </recommendedName>
</protein>
<evidence type="ECO:0000313" key="10">
    <source>
        <dbReference type="EMBL" id="MCM1987939.1"/>
    </source>
</evidence>
<dbReference type="RefSeq" id="WP_250869331.1">
    <property type="nucleotide sequence ID" value="NZ_JAGSOI010000094.1"/>
</dbReference>
<dbReference type="AlphaFoldDB" id="A0A9E5DDZ9"/>
<keyword evidence="4" id="KW-0547">Nucleotide-binding</keyword>
<comment type="caution">
    <text evidence="10">The sequence shown here is derived from an EMBL/GenBank/DDBJ whole genome shotgun (WGS) entry which is preliminary data.</text>
</comment>
<evidence type="ECO:0000256" key="3">
    <source>
        <dbReference type="ARBA" id="ARBA00022705"/>
    </source>
</evidence>
<keyword evidence="3" id="KW-0235">DNA replication</keyword>
<evidence type="ECO:0000256" key="4">
    <source>
        <dbReference type="ARBA" id="ARBA00022741"/>
    </source>
</evidence>
<dbReference type="EC" id="3.6.4.12" evidence="2"/>
<comment type="similarity">
    <text evidence="1">Belongs to the MCM family.</text>
</comment>
<evidence type="ECO:0000256" key="2">
    <source>
        <dbReference type="ARBA" id="ARBA00012551"/>
    </source>
</evidence>
<dbReference type="GO" id="GO:0016787">
    <property type="term" value="F:hydrolase activity"/>
    <property type="evidence" value="ECO:0007669"/>
    <property type="project" value="UniProtKB-KW"/>
</dbReference>
<reference evidence="10" key="1">
    <citation type="journal article" date="2021" name="mSystems">
        <title>Bacteria and Archaea Synergistically Convert Glycine Betaine to Biogenic Methane in the Formosa Cold Seep of the South China Sea.</title>
        <authorList>
            <person name="Li L."/>
            <person name="Zhang W."/>
            <person name="Zhang S."/>
            <person name="Song L."/>
            <person name="Sun Q."/>
            <person name="Zhang H."/>
            <person name="Xiang H."/>
            <person name="Dong X."/>
        </authorList>
    </citation>
    <scope>NUCLEOTIDE SEQUENCE</scope>
    <source>
        <strain evidence="10">LLY</strain>
    </source>
</reference>
<proteinExistence type="inferred from homology"/>
<feature type="domain" description="MCM OB" evidence="9">
    <location>
        <begin position="8"/>
        <end position="131"/>
    </location>
</feature>
<dbReference type="Proteomes" id="UP001056766">
    <property type="component" value="Unassembled WGS sequence"/>
</dbReference>
<dbReference type="SUPFAM" id="SSF50249">
    <property type="entry name" value="Nucleic acid-binding proteins"/>
    <property type="match status" value="1"/>
</dbReference>
<evidence type="ECO:0000256" key="7">
    <source>
        <dbReference type="ARBA" id="ARBA00022840"/>
    </source>
</evidence>
<name>A0A9E5DDZ9_9EURY</name>
<dbReference type="InterPro" id="IPR033762">
    <property type="entry name" value="MCM_OB"/>
</dbReference>
<dbReference type="Pfam" id="PF17207">
    <property type="entry name" value="MCM_OB"/>
    <property type="match status" value="1"/>
</dbReference>
<sequence>MSSNEILKIRNIRSKDISNAISVEGEVSIIKEIHPIWKTTAYMCDHCEFVMYLPVEGSKVGKPVHCENEWCGNKSDFTLLEKKSSRTDSQQIWIEELNTIDPRSLLVYLEGDLVDTVNVKDKIVVTGVLKAHFKSTSTTGDFVIEANSIEKYKEKIPVTDNKAGTNSKKEIQIVREIIEQLSSYSPSKNASLEDVYWEASNLHIGRERTEELIKKMKYQGDLLSPDPEHIRAVW</sequence>
<keyword evidence="5" id="KW-0378">Hydrolase</keyword>
<accession>A0A9E5DDZ9</accession>
<dbReference type="PANTHER" id="PTHR11630">
    <property type="entry name" value="DNA REPLICATION LICENSING FACTOR MCM FAMILY MEMBER"/>
    <property type="match status" value="1"/>
</dbReference>